<protein>
    <submittedName>
        <fullName evidence="1">Uncharacterized protein</fullName>
    </submittedName>
</protein>
<dbReference type="AlphaFoldDB" id="A0AAV7IPG5"/>
<evidence type="ECO:0000313" key="2">
    <source>
        <dbReference type="Proteomes" id="UP000826195"/>
    </source>
</evidence>
<evidence type="ECO:0000313" key="1">
    <source>
        <dbReference type="EMBL" id="KAH0555538.1"/>
    </source>
</evidence>
<sequence length="191" mass="21979">MQNLTVSIVMYGTVWDVFNRESYSNTSSSKNSKKHEHQQSPHMYRLCEHTILLKTTWASLAFPIIWALSSDYTSATVGSIVYEIHSILTSLNAAFGKIYTDCFYDLAEAVDQKFSGKYEKSFDSYCQVLHAVADKIVNEKTIETDGALKKIMTFSLLPHNQIEPEFKKFKEDLTEELKNNLEELLTYYESK</sequence>
<dbReference type="EMBL" id="JAHXZJ010001119">
    <property type="protein sequence ID" value="KAH0555538.1"/>
    <property type="molecule type" value="Genomic_DNA"/>
</dbReference>
<gene>
    <name evidence="1" type="ORF">KQX54_019986</name>
</gene>
<reference evidence="1 2" key="1">
    <citation type="journal article" date="2021" name="J. Hered.">
        <title>A chromosome-level genome assembly of the parasitoid wasp, Cotesia glomerata (Hymenoptera: Braconidae).</title>
        <authorList>
            <person name="Pinto B.J."/>
            <person name="Weis J.J."/>
            <person name="Gamble T."/>
            <person name="Ode P.J."/>
            <person name="Paul R."/>
            <person name="Zaspel J.M."/>
        </authorList>
    </citation>
    <scope>NUCLEOTIDE SEQUENCE [LARGE SCALE GENOMIC DNA]</scope>
    <source>
        <strain evidence="1">CgM1</strain>
    </source>
</reference>
<keyword evidence="2" id="KW-1185">Reference proteome</keyword>
<comment type="caution">
    <text evidence="1">The sequence shown here is derived from an EMBL/GenBank/DDBJ whole genome shotgun (WGS) entry which is preliminary data.</text>
</comment>
<name>A0AAV7IPG5_COTGL</name>
<organism evidence="1 2">
    <name type="scientific">Cotesia glomerata</name>
    <name type="common">Lepidopteran parasitic wasp</name>
    <name type="synonym">Apanteles glomeratus</name>
    <dbReference type="NCBI Taxonomy" id="32391"/>
    <lineage>
        <taxon>Eukaryota</taxon>
        <taxon>Metazoa</taxon>
        <taxon>Ecdysozoa</taxon>
        <taxon>Arthropoda</taxon>
        <taxon>Hexapoda</taxon>
        <taxon>Insecta</taxon>
        <taxon>Pterygota</taxon>
        <taxon>Neoptera</taxon>
        <taxon>Endopterygota</taxon>
        <taxon>Hymenoptera</taxon>
        <taxon>Apocrita</taxon>
        <taxon>Ichneumonoidea</taxon>
        <taxon>Braconidae</taxon>
        <taxon>Microgastrinae</taxon>
        <taxon>Cotesia</taxon>
    </lineage>
</organism>
<accession>A0AAV7IPG5</accession>
<dbReference type="Proteomes" id="UP000826195">
    <property type="component" value="Unassembled WGS sequence"/>
</dbReference>
<proteinExistence type="predicted"/>